<evidence type="ECO:0000313" key="9">
    <source>
        <dbReference type="EMBL" id="SDH98594.1"/>
    </source>
</evidence>
<proteinExistence type="inferred from homology"/>
<evidence type="ECO:0000256" key="5">
    <source>
        <dbReference type="RuleBase" id="RU000489"/>
    </source>
</evidence>
<dbReference type="PROSITE" id="PS01095">
    <property type="entry name" value="GH18_1"/>
    <property type="match status" value="1"/>
</dbReference>
<dbReference type="GO" id="GO:0008061">
    <property type="term" value="F:chitin binding"/>
    <property type="evidence" value="ECO:0007669"/>
    <property type="project" value="InterPro"/>
</dbReference>
<evidence type="ECO:0000256" key="2">
    <source>
        <dbReference type="ARBA" id="ARBA00012729"/>
    </source>
</evidence>
<comment type="catalytic activity">
    <reaction evidence="1">
        <text>Random endo-hydrolysis of N-acetyl-beta-D-glucosaminide (1-&gt;4)-beta-linkages in chitin and chitodextrins.</text>
        <dbReference type="EC" id="3.2.1.14"/>
    </reaction>
</comment>
<dbReference type="InterPro" id="IPR050314">
    <property type="entry name" value="Glycosyl_Hydrlase_18"/>
</dbReference>
<dbReference type="Pfam" id="PF00704">
    <property type="entry name" value="Glyco_hydro_18"/>
    <property type="match status" value="1"/>
</dbReference>
<dbReference type="InterPro" id="IPR017853">
    <property type="entry name" value="GH"/>
</dbReference>
<evidence type="ECO:0000256" key="4">
    <source>
        <dbReference type="ARBA" id="ARBA00023295"/>
    </source>
</evidence>
<accession>A0A1G8GW19</accession>
<feature type="compositionally biased region" description="Polar residues" evidence="7">
    <location>
        <begin position="1"/>
        <end position="14"/>
    </location>
</feature>
<dbReference type="SUPFAM" id="SSF51445">
    <property type="entry name" value="(Trans)glycosidases"/>
    <property type="match status" value="1"/>
</dbReference>
<keyword evidence="3 5" id="KW-0378">Hydrolase</keyword>
<dbReference type="RefSeq" id="WP_091274691.1">
    <property type="nucleotide sequence ID" value="NZ_FNDK01000017.1"/>
</dbReference>
<feature type="region of interest" description="Disordered" evidence="7">
    <location>
        <begin position="1"/>
        <end position="23"/>
    </location>
</feature>
<dbReference type="InterPro" id="IPR011583">
    <property type="entry name" value="Chitinase_II/V-like_cat"/>
</dbReference>
<feature type="domain" description="GH18" evidence="8">
    <location>
        <begin position="27"/>
        <end position="338"/>
    </location>
</feature>
<comment type="similarity">
    <text evidence="6">Belongs to the glycosyl hydrolase 18 family.</text>
</comment>
<dbReference type="GO" id="GO:0008843">
    <property type="term" value="F:endochitinase activity"/>
    <property type="evidence" value="ECO:0007669"/>
    <property type="project" value="UniProtKB-EC"/>
</dbReference>
<name>A0A1G8GW19_9BACI</name>
<organism evidence="9 10">
    <name type="scientific">Alteribacillus persepolensis</name>
    <dbReference type="NCBI Taxonomy" id="568899"/>
    <lineage>
        <taxon>Bacteria</taxon>
        <taxon>Bacillati</taxon>
        <taxon>Bacillota</taxon>
        <taxon>Bacilli</taxon>
        <taxon>Bacillales</taxon>
        <taxon>Bacillaceae</taxon>
        <taxon>Alteribacillus</taxon>
    </lineage>
</organism>
<evidence type="ECO:0000313" key="10">
    <source>
        <dbReference type="Proteomes" id="UP000199163"/>
    </source>
</evidence>
<evidence type="ECO:0000256" key="1">
    <source>
        <dbReference type="ARBA" id="ARBA00000822"/>
    </source>
</evidence>
<evidence type="ECO:0000259" key="8">
    <source>
        <dbReference type="PROSITE" id="PS51910"/>
    </source>
</evidence>
<dbReference type="GO" id="GO:0005975">
    <property type="term" value="P:carbohydrate metabolic process"/>
    <property type="evidence" value="ECO:0007669"/>
    <property type="project" value="InterPro"/>
</dbReference>
<dbReference type="Proteomes" id="UP000199163">
    <property type="component" value="Unassembled WGS sequence"/>
</dbReference>
<dbReference type="PANTHER" id="PTHR11177">
    <property type="entry name" value="CHITINASE"/>
    <property type="match status" value="1"/>
</dbReference>
<dbReference type="PANTHER" id="PTHR11177:SF317">
    <property type="entry name" value="CHITINASE 12-RELATED"/>
    <property type="match status" value="1"/>
</dbReference>
<evidence type="ECO:0000256" key="6">
    <source>
        <dbReference type="RuleBase" id="RU004453"/>
    </source>
</evidence>
<evidence type="ECO:0000256" key="7">
    <source>
        <dbReference type="SAM" id="MobiDB-lite"/>
    </source>
</evidence>
<dbReference type="EMBL" id="FNDK01000017">
    <property type="protein sequence ID" value="SDH98594.1"/>
    <property type="molecule type" value="Genomic_DNA"/>
</dbReference>
<dbReference type="STRING" id="568899.SAMN05192534_11736"/>
<evidence type="ECO:0000256" key="3">
    <source>
        <dbReference type="ARBA" id="ARBA00022801"/>
    </source>
</evidence>
<dbReference type="PROSITE" id="PS51910">
    <property type="entry name" value="GH18_2"/>
    <property type="match status" value="1"/>
</dbReference>
<gene>
    <name evidence="9" type="ORF">SAMN05192534_11736</name>
</gene>
<dbReference type="SMART" id="SM00636">
    <property type="entry name" value="Glyco_18"/>
    <property type="match status" value="1"/>
</dbReference>
<protein>
    <recommendedName>
        <fullName evidence="2">chitinase</fullName>
        <ecNumber evidence="2">3.2.1.14</ecNumber>
    </recommendedName>
</protein>
<dbReference type="InterPro" id="IPR001579">
    <property type="entry name" value="Glyco_hydro_18_chit_AS"/>
</dbReference>
<dbReference type="AlphaFoldDB" id="A0A1G8GW19"/>
<keyword evidence="4 5" id="KW-0326">Glycosidase</keyword>
<dbReference type="OrthoDB" id="9775889at2"/>
<dbReference type="Gene3D" id="3.20.20.80">
    <property type="entry name" value="Glycosidases"/>
    <property type="match status" value="1"/>
</dbReference>
<dbReference type="InterPro" id="IPR001223">
    <property type="entry name" value="Glyco_hydro18_cat"/>
</dbReference>
<keyword evidence="10" id="KW-1185">Reference proteome</keyword>
<reference evidence="9 10" key="1">
    <citation type="submission" date="2016-10" db="EMBL/GenBank/DDBJ databases">
        <authorList>
            <person name="de Groot N.N."/>
        </authorList>
    </citation>
    <scope>NUCLEOTIDE SEQUENCE [LARGE SCALE GENOMIC DNA]</scope>
    <source>
        <strain evidence="9 10">DSM 21632</strain>
    </source>
</reference>
<dbReference type="EC" id="3.2.1.14" evidence="2"/>
<dbReference type="Gene3D" id="3.40.5.30">
    <property type="entry name" value="(Trans)glycosidases - domain 2"/>
    <property type="match status" value="1"/>
</dbReference>
<sequence length="341" mass="38405">MYTVSSNRTEQGQTLPEDHTSKLDDEPVLMGYVQDFRDPDSIDYSSLSHVVFSFAHPEKDGSLTINDEMMVHLRKTVQHAKQEDTKVLLAVGGAIHVKGGSSYEYFKTAIKNPDSRLKLIEEIITTIEKENLDGVDIDFEHPRSKEDAHYLAAFTQALGEQLQSNDKELSIAVHAKVHSETGDEVKEVVYDSSMFQHVDYVNIMAYDGQWDSGYNAENLSPYPFAENVVNYWSSLFDKHGISKSKLVLGVPSYAQPENENDQQISYNAVIENGSAYAERDSIRVNGTTYHYNGKETVRKKTNLALDSGFGGMMLWEIGHDAEGTHSLTSIIHREQRNRMAD</sequence>